<name>A0A9J5VYL6_SOLCO</name>
<keyword evidence="1" id="KW-0472">Membrane</keyword>
<accession>A0A9J5VYL6</accession>
<evidence type="ECO:0000313" key="2">
    <source>
        <dbReference type="EMBL" id="KAG5568273.1"/>
    </source>
</evidence>
<evidence type="ECO:0000256" key="1">
    <source>
        <dbReference type="SAM" id="Phobius"/>
    </source>
</evidence>
<keyword evidence="3" id="KW-1185">Reference proteome</keyword>
<keyword evidence="1" id="KW-0812">Transmembrane</keyword>
<proteinExistence type="predicted"/>
<evidence type="ECO:0000313" key="3">
    <source>
        <dbReference type="Proteomes" id="UP000824120"/>
    </source>
</evidence>
<keyword evidence="1" id="KW-1133">Transmembrane helix</keyword>
<protein>
    <submittedName>
        <fullName evidence="2">Uncharacterized protein</fullName>
    </submittedName>
</protein>
<comment type="caution">
    <text evidence="2">The sequence shown here is derived from an EMBL/GenBank/DDBJ whole genome shotgun (WGS) entry which is preliminary data.</text>
</comment>
<organism evidence="2 3">
    <name type="scientific">Solanum commersonii</name>
    <name type="common">Commerson's wild potato</name>
    <name type="synonym">Commerson's nightshade</name>
    <dbReference type="NCBI Taxonomy" id="4109"/>
    <lineage>
        <taxon>Eukaryota</taxon>
        <taxon>Viridiplantae</taxon>
        <taxon>Streptophyta</taxon>
        <taxon>Embryophyta</taxon>
        <taxon>Tracheophyta</taxon>
        <taxon>Spermatophyta</taxon>
        <taxon>Magnoliopsida</taxon>
        <taxon>eudicotyledons</taxon>
        <taxon>Gunneridae</taxon>
        <taxon>Pentapetalae</taxon>
        <taxon>asterids</taxon>
        <taxon>lamiids</taxon>
        <taxon>Solanales</taxon>
        <taxon>Solanaceae</taxon>
        <taxon>Solanoideae</taxon>
        <taxon>Solaneae</taxon>
        <taxon>Solanum</taxon>
    </lineage>
</organism>
<dbReference type="EMBL" id="JACXVP010000178">
    <property type="protein sequence ID" value="KAG5568273.1"/>
    <property type="molecule type" value="Genomic_DNA"/>
</dbReference>
<dbReference type="AlphaFoldDB" id="A0A9J5VYL6"/>
<gene>
    <name evidence="2" type="ORF">H5410_064713</name>
</gene>
<sequence length="176" mass="19204">MKSRLEVNLYKPLDVEKERSLVSSLAKGRGKKNHVDEILSLTLKDRFVDGAPPNEALTSFEMGGDILKSCKGEMPYPYGESGMEQKNLQVMNIKNTHFIALEFLMEKGLIQYFVFLLSTTLIVSTTASIVPISASVVRTTSSIVPTTTSVVRTTSSIVSRTSLVVPATGLVVPPIL</sequence>
<feature type="transmembrane region" description="Helical" evidence="1">
    <location>
        <begin position="112"/>
        <end position="134"/>
    </location>
</feature>
<dbReference type="OrthoDB" id="1109330at2759"/>
<dbReference type="Proteomes" id="UP000824120">
    <property type="component" value="Unassembled WGS sequence"/>
</dbReference>
<reference evidence="2" key="1">
    <citation type="submission" date="2020-09" db="EMBL/GenBank/DDBJ databases">
        <title>De no assembly of potato wild relative species, Solanum commersonii.</title>
        <authorList>
            <person name="Cho K."/>
        </authorList>
    </citation>
    <scope>NUCLEOTIDE SEQUENCE</scope>
    <source>
        <strain evidence="2">LZ3.2</strain>
        <tissue evidence="2">Leaf</tissue>
    </source>
</reference>